<organism evidence="2 3">
    <name type="scientific">Nannocystis pusilla</name>
    <dbReference type="NCBI Taxonomy" id="889268"/>
    <lineage>
        <taxon>Bacteria</taxon>
        <taxon>Pseudomonadati</taxon>
        <taxon>Myxococcota</taxon>
        <taxon>Polyangia</taxon>
        <taxon>Nannocystales</taxon>
        <taxon>Nannocystaceae</taxon>
        <taxon>Nannocystis</taxon>
    </lineage>
</organism>
<sequence>MRAGRLDDAERTFQRALAELATNPVDPTRGVPLAGLGRVHLAAGRHAAAAEALEQALPLLPENAFVAPYDIAEAQFALARALVRLDPANAARSRDLAAEAKARFLGVGAAFQPAAAEVDAWLSARAG</sequence>
<gene>
    <name evidence="2" type="ORF">OV079_02180</name>
</gene>
<dbReference type="RefSeq" id="WP_267765936.1">
    <property type="nucleotide sequence ID" value="NZ_JAPNKE010000002.1"/>
</dbReference>
<dbReference type="PROSITE" id="PS50005">
    <property type="entry name" value="TPR"/>
    <property type="match status" value="1"/>
</dbReference>
<proteinExistence type="predicted"/>
<comment type="caution">
    <text evidence="2">The sequence shown here is derived from an EMBL/GenBank/DDBJ whole genome shotgun (WGS) entry which is preliminary data.</text>
</comment>
<evidence type="ECO:0000313" key="2">
    <source>
        <dbReference type="EMBL" id="MCY1004393.1"/>
    </source>
</evidence>
<accession>A0A9X3IW39</accession>
<feature type="repeat" description="TPR" evidence="1">
    <location>
        <begin position="30"/>
        <end position="63"/>
    </location>
</feature>
<dbReference type="Pfam" id="PF13424">
    <property type="entry name" value="TPR_12"/>
    <property type="match status" value="1"/>
</dbReference>
<evidence type="ECO:0000313" key="3">
    <source>
        <dbReference type="Proteomes" id="UP001150924"/>
    </source>
</evidence>
<reference evidence="2" key="1">
    <citation type="submission" date="2022-11" db="EMBL/GenBank/DDBJ databases">
        <title>Minimal conservation of predation-associated metabolite biosynthetic gene clusters underscores biosynthetic potential of Myxococcota including descriptions for ten novel species: Archangium lansinium sp. nov., Myxococcus landrumus sp. nov., Nannocystis bai.</title>
        <authorList>
            <person name="Ahearne A."/>
            <person name="Stevens C."/>
            <person name="Phillips K."/>
        </authorList>
    </citation>
    <scope>NUCLEOTIDE SEQUENCE</scope>
    <source>
        <strain evidence="2">Na p29</strain>
    </source>
</reference>
<dbReference type="EMBL" id="JAPNKE010000002">
    <property type="protein sequence ID" value="MCY1004393.1"/>
    <property type="molecule type" value="Genomic_DNA"/>
</dbReference>
<dbReference type="InterPro" id="IPR011990">
    <property type="entry name" value="TPR-like_helical_dom_sf"/>
</dbReference>
<dbReference type="InterPro" id="IPR019734">
    <property type="entry name" value="TPR_rpt"/>
</dbReference>
<dbReference type="Gene3D" id="1.25.40.10">
    <property type="entry name" value="Tetratricopeptide repeat domain"/>
    <property type="match status" value="1"/>
</dbReference>
<keyword evidence="3" id="KW-1185">Reference proteome</keyword>
<dbReference type="Proteomes" id="UP001150924">
    <property type="component" value="Unassembled WGS sequence"/>
</dbReference>
<name>A0A9X3IW39_9BACT</name>
<dbReference type="SUPFAM" id="SSF48452">
    <property type="entry name" value="TPR-like"/>
    <property type="match status" value="1"/>
</dbReference>
<evidence type="ECO:0000256" key="1">
    <source>
        <dbReference type="PROSITE-ProRule" id="PRU00339"/>
    </source>
</evidence>
<protein>
    <submittedName>
        <fullName evidence="2">Tetratricopeptide repeat protein</fullName>
    </submittedName>
</protein>
<dbReference type="AlphaFoldDB" id="A0A9X3IW39"/>
<keyword evidence="1" id="KW-0802">TPR repeat</keyword>